<name>A0ABT5YGC4_9GAMM</name>
<sequence length="435" mass="50889">MNLMLIVAAVALVAGLALLAFSVNLRKKNQAQYDAIMLDYRPVADLKAELKDISGSYRNLQERYQEKRDALKKFENIIRTYDLGVGTIDANTYKPLFNTRDESVLEDELARVKEEAKELVKNKGACLSHLPADTAINGKKSEAKKFVNREIKLRIRCFDNEVKAAIAAVEWNNINRLIQRIKNKFDEINMDSRLVKIFLEHDYLDLKVRELRLNYEIKQLRADLKEEEREERQRVREEERDEERVRQQLEKAKRDRERMEKLVERELARINEATEGQKEQLELHQKELDLLRQKEARAISLARQTRAGYVYVISNPSSFGERVCKIGMTRRLDPNDRVKELGDASVPELFQVHAFIYTDDAPTLERYFHDHFSQHRVNLVNRRKEFFNIEPEAALKALKQYHGQYTLESFDEVSTEAPTGGKFQSAVQLKQDVYK</sequence>
<dbReference type="InterPro" id="IPR018306">
    <property type="entry name" value="Phage_T5_Orf172_DNA-bd"/>
</dbReference>
<proteinExistence type="predicted"/>
<reference evidence="3" key="1">
    <citation type="submission" date="2022-07" db="EMBL/GenBank/DDBJ databases">
        <title>Marinobacter iranensis a new bacterium isolate from a hipersaline lake in Iran.</title>
        <authorList>
            <person name="Mohammad A.M.A."/>
            <person name="Cristina S.-P."/>
            <person name="Antonio V."/>
        </authorList>
    </citation>
    <scope>NUCLEOTIDE SEQUENCE</scope>
    <source>
        <strain evidence="3">71-i</strain>
    </source>
</reference>
<evidence type="ECO:0000313" key="4">
    <source>
        <dbReference type="Proteomes" id="UP001143391"/>
    </source>
</evidence>
<organism evidence="3 4">
    <name type="scientific">Marinobacter iranensis</name>
    <dbReference type="NCBI Taxonomy" id="2962607"/>
    <lineage>
        <taxon>Bacteria</taxon>
        <taxon>Pseudomonadati</taxon>
        <taxon>Pseudomonadota</taxon>
        <taxon>Gammaproteobacteria</taxon>
        <taxon>Pseudomonadales</taxon>
        <taxon>Marinobacteraceae</taxon>
        <taxon>Marinobacter</taxon>
    </lineage>
</organism>
<evidence type="ECO:0000259" key="2">
    <source>
        <dbReference type="SMART" id="SM00974"/>
    </source>
</evidence>
<feature type="coiled-coil region" evidence="1">
    <location>
        <begin position="43"/>
        <end position="77"/>
    </location>
</feature>
<gene>
    <name evidence="3" type="ORF">NLU14_21095</name>
</gene>
<dbReference type="SMART" id="SM00974">
    <property type="entry name" value="T5orf172"/>
    <property type="match status" value="1"/>
</dbReference>
<evidence type="ECO:0000313" key="3">
    <source>
        <dbReference type="EMBL" id="MDF0752729.1"/>
    </source>
</evidence>
<dbReference type="Pfam" id="PF13250">
    <property type="entry name" value="SNIPE"/>
    <property type="match status" value="1"/>
</dbReference>
<feature type="domain" description="Bacteriophage T5 Orf172 DNA-binding" evidence="2">
    <location>
        <begin position="318"/>
        <end position="401"/>
    </location>
</feature>
<accession>A0ABT5YGC4</accession>
<dbReference type="EMBL" id="JANCMW010000023">
    <property type="protein sequence ID" value="MDF0752729.1"/>
    <property type="molecule type" value="Genomic_DNA"/>
</dbReference>
<dbReference type="Proteomes" id="UP001143391">
    <property type="component" value="Unassembled WGS sequence"/>
</dbReference>
<keyword evidence="4" id="KW-1185">Reference proteome</keyword>
<dbReference type="InterPro" id="IPR025280">
    <property type="entry name" value="SNIPE"/>
</dbReference>
<comment type="caution">
    <text evidence="3">The sequence shown here is derived from an EMBL/GenBank/DDBJ whole genome shotgun (WGS) entry which is preliminary data.</text>
</comment>
<protein>
    <submittedName>
        <fullName evidence="3">DUF4041 domain-containing protein</fullName>
    </submittedName>
</protein>
<dbReference type="RefSeq" id="WP_275710334.1">
    <property type="nucleotide sequence ID" value="NZ_JANCMW010000023.1"/>
</dbReference>
<evidence type="ECO:0000256" key="1">
    <source>
        <dbReference type="SAM" id="Coils"/>
    </source>
</evidence>
<feature type="coiled-coil region" evidence="1">
    <location>
        <begin position="208"/>
        <end position="294"/>
    </location>
</feature>
<dbReference type="Pfam" id="PF13455">
    <property type="entry name" value="MUG113"/>
    <property type="match status" value="1"/>
</dbReference>
<keyword evidence="1" id="KW-0175">Coiled coil</keyword>